<evidence type="ECO:0000313" key="3">
    <source>
        <dbReference type="Proteomes" id="UP000800093"/>
    </source>
</evidence>
<evidence type="ECO:0000256" key="1">
    <source>
        <dbReference type="SAM" id="MobiDB-lite"/>
    </source>
</evidence>
<gene>
    <name evidence="2" type="ORF">CC78DRAFT_244840</name>
</gene>
<protein>
    <submittedName>
        <fullName evidence="2">Uncharacterized protein</fullName>
    </submittedName>
</protein>
<sequence length="145" mass="16612">MPTAPRCTHSVYILPHLAFDSIELSELRISSIHDSHHPITNSSTTSASIFAQISNNASTHHHCLNRHPQNILHLPTSRRHQIYSNYSKAPSSASSHQHDDHTSRPSRCSRHQERYACIYSRRLNLQLPLTRSILFKMEPTHHLQA</sequence>
<evidence type="ECO:0000313" key="2">
    <source>
        <dbReference type="EMBL" id="KAF2269951.1"/>
    </source>
</evidence>
<name>A0A9P4NB08_9PLEO</name>
<feature type="region of interest" description="Disordered" evidence="1">
    <location>
        <begin position="86"/>
        <end position="108"/>
    </location>
</feature>
<reference evidence="3" key="1">
    <citation type="journal article" date="2020" name="Stud. Mycol.">
        <title>101 Dothideomycetes genomes: A test case for predicting lifestyles and emergence of pathogens.</title>
        <authorList>
            <person name="Haridas S."/>
            <person name="Albert R."/>
            <person name="Binder M."/>
            <person name="Bloem J."/>
            <person name="LaButti K."/>
            <person name="Salamov A."/>
            <person name="Andreopoulos B."/>
            <person name="Baker S."/>
            <person name="Barry K."/>
            <person name="Bills G."/>
            <person name="Bluhm B."/>
            <person name="Cannon C."/>
            <person name="Castanera R."/>
            <person name="Culley D."/>
            <person name="Daum C."/>
            <person name="Ezra D."/>
            <person name="Gonzalez J."/>
            <person name="Henrissat B."/>
            <person name="Kuo A."/>
            <person name="Liang C."/>
            <person name="Lipzen A."/>
            <person name="Lutzoni F."/>
            <person name="Magnuson J."/>
            <person name="Mondo S."/>
            <person name="Nolan M."/>
            <person name="Ohm R."/>
            <person name="Pangilinan J."/>
            <person name="Park H.-J."/>
            <person name="Ramirez L."/>
            <person name="Alfaro M."/>
            <person name="Sun H."/>
            <person name="Tritt A."/>
            <person name="Yoshinaga Y."/>
            <person name="Zwiers L.-H."/>
            <person name="Turgeon B."/>
            <person name="Goodwin S."/>
            <person name="Spatafora J."/>
            <person name="Crous P."/>
            <person name="Grigoriev I."/>
        </authorList>
    </citation>
    <scope>NUCLEOTIDE SEQUENCE [LARGE SCALE GENOMIC DNA]</scope>
    <source>
        <strain evidence="3">CBS 304.66</strain>
    </source>
</reference>
<comment type="caution">
    <text evidence="2">The sequence shown here is derived from an EMBL/GenBank/DDBJ whole genome shotgun (WGS) entry which is preliminary data.</text>
</comment>
<feature type="compositionally biased region" description="Low complexity" evidence="1">
    <location>
        <begin position="86"/>
        <end position="95"/>
    </location>
</feature>
<dbReference type="AlphaFoldDB" id="A0A9P4NB08"/>
<proteinExistence type="predicted"/>
<keyword evidence="3" id="KW-1185">Reference proteome</keyword>
<dbReference type="Proteomes" id="UP000800093">
    <property type="component" value="Unassembled WGS sequence"/>
</dbReference>
<organism evidence="2 3">
    <name type="scientific">Lojkania enalia</name>
    <dbReference type="NCBI Taxonomy" id="147567"/>
    <lineage>
        <taxon>Eukaryota</taxon>
        <taxon>Fungi</taxon>
        <taxon>Dikarya</taxon>
        <taxon>Ascomycota</taxon>
        <taxon>Pezizomycotina</taxon>
        <taxon>Dothideomycetes</taxon>
        <taxon>Pleosporomycetidae</taxon>
        <taxon>Pleosporales</taxon>
        <taxon>Pleosporales incertae sedis</taxon>
        <taxon>Lojkania</taxon>
    </lineage>
</organism>
<dbReference type="EMBL" id="ML986581">
    <property type="protein sequence ID" value="KAF2269951.1"/>
    <property type="molecule type" value="Genomic_DNA"/>
</dbReference>
<accession>A0A9P4NB08</accession>